<gene>
    <name evidence="2" type="ORF">BS101_19890</name>
</gene>
<dbReference type="OrthoDB" id="9760067at2"/>
<protein>
    <recommendedName>
        <fullName evidence="1">Transposase IS66 central domain-containing protein</fullName>
    </recommendedName>
</protein>
<name>A0A1L5FCS2_CLOKL</name>
<evidence type="ECO:0000313" key="3">
    <source>
        <dbReference type="Proteomes" id="UP000184604"/>
    </source>
</evidence>
<dbReference type="EMBL" id="CP018335">
    <property type="protein sequence ID" value="APM40808.1"/>
    <property type="molecule type" value="Genomic_DNA"/>
</dbReference>
<organism evidence="2 3">
    <name type="scientific">Clostridium kluyveri</name>
    <dbReference type="NCBI Taxonomy" id="1534"/>
    <lineage>
        <taxon>Bacteria</taxon>
        <taxon>Bacillati</taxon>
        <taxon>Bacillota</taxon>
        <taxon>Clostridia</taxon>
        <taxon>Eubacteriales</taxon>
        <taxon>Clostridiaceae</taxon>
        <taxon>Clostridium</taxon>
    </lineage>
</organism>
<reference evidence="2 3" key="1">
    <citation type="submission" date="2016-12" db="EMBL/GenBank/DDBJ databases">
        <title>Complete genome sequence of Clostridium kluyveri JZZ isolated from the pit mud of a Chinese flavor liquor-making factory.</title>
        <authorList>
            <person name="Wang Y."/>
        </authorList>
    </citation>
    <scope>NUCLEOTIDE SEQUENCE [LARGE SCALE GENOMIC DNA]</scope>
    <source>
        <strain evidence="2 3">JZZ</strain>
    </source>
</reference>
<evidence type="ECO:0000259" key="1">
    <source>
        <dbReference type="Pfam" id="PF03050"/>
    </source>
</evidence>
<dbReference type="InterPro" id="IPR004291">
    <property type="entry name" value="Transposase_IS66_central"/>
</dbReference>
<dbReference type="Pfam" id="PF03050">
    <property type="entry name" value="DDE_Tnp_IS66"/>
    <property type="match status" value="1"/>
</dbReference>
<sequence length="89" mass="10602">MKDKLLESNYVQADETTVVVVDAKGNDSKAKKYMWLYKTGASENPVILYDYRLENNIKDNYYAKRYETRVEKISSNHRRFYKICGYRNS</sequence>
<accession>A0A1L5FCS2</accession>
<dbReference type="RefSeq" id="WP_073540367.1">
    <property type="nucleotide sequence ID" value="NZ_CP018335.1"/>
</dbReference>
<evidence type="ECO:0000313" key="2">
    <source>
        <dbReference type="EMBL" id="APM40808.1"/>
    </source>
</evidence>
<dbReference type="AlphaFoldDB" id="A0A1L5FCS2"/>
<dbReference type="Proteomes" id="UP000184604">
    <property type="component" value="Chromosome"/>
</dbReference>
<proteinExistence type="predicted"/>
<feature type="domain" description="Transposase IS66 central" evidence="1">
    <location>
        <begin position="1"/>
        <end position="52"/>
    </location>
</feature>